<keyword evidence="3" id="KW-1185">Reference proteome</keyword>
<dbReference type="AlphaFoldDB" id="A0A967BA85"/>
<dbReference type="SUPFAM" id="SSF53474">
    <property type="entry name" value="alpha/beta-Hydrolases"/>
    <property type="match status" value="1"/>
</dbReference>
<dbReference type="InterPro" id="IPR051049">
    <property type="entry name" value="Dienelactone_hydrolase-like"/>
</dbReference>
<protein>
    <submittedName>
        <fullName evidence="2">Dienelactone hydrolase family protein</fullName>
    </submittedName>
</protein>
<evidence type="ECO:0000313" key="3">
    <source>
        <dbReference type="Proteomes" id="UP000597459"/>
    </source>
</evidence>
<comment type="caution">
    <text evidence="2">The sequence shown here is derived from an EMBL/GenBank/DDBJ whole genome shotgun (WGS) entry which is preliminary data.</text>
</comment>
<name>A0A967BA85_9PROT</name>
<dbReference type="PANTHER" id="PTHR46623:SF6">
    <property type="entry name" value="ALPHA_BETA-HYDROLASES SUPERFAMILY PROTEIN"/>
    <property type="match status" value="1"/>
</dbReference>
<feature type="domain" description="Dienelactone hydrolase" evidence="1">
    <location>
        <begin position="16"/>
        <end position="223"/>
    </location>
</feature>
<accession>A0A967BA85</accession>
<dbReference type="Proteomes" id="UP000597459">
    <property type="component" value="Unassembled WGS sequence"/>
</dbReference>
<organism evidence="2 3">
    <name type="scientific">Acetobacter estunensis</name>
    <dbReference type="NCBI Taxonomy" id="104097"/>
    <lineage>
        <taxon>Bacteria</taxon>
        <taxon>Pseudomonadati</taxon>
        <taxon>Pseudomonadota</taxon>
        <taxon>Alphaproteobacteria</taxon>
        <taxon>Acetobacterales</taxon>
        <taxon>Acetobacteraceae</taxon>
        <taxon>Acetobacter</taxon>
    </lineage>
</organism>
<evidence type="ECO:0000259" key="1">
    <source>
        <dbReference type="Pfam" id="PF01738"/>
    </source>
</evidence>
<gene>
    <name evidence="2" type="ORF">GOB87_12865</name>
</gene>
<dbReference type="Pfam" id="PF01738">
    <property type="entry name" value="DLH"/>
    <property type="match status" value="1"/>
</dbReference>
<evidence type="ECO:0000313" key="2">
    <source>
        <dbReference type="EMBL" id="NHO54826.1"/>
    </source>
</evidence>
<dbReference type="InterPro" id="IPR002925">
    <property type="entry name" value="Dienelactn_hydro"/>
</dbReference>
<sequence length="235" mass="25505">MSKTITLTAADGHELSAYHAGHHDAPHALVVVQEIFGVNHNIRSVADRFAEQGFHVVAPALFDRAKRGVELGYSPDDMKEGLALRAAIPLEATLADLRACVAHFHTHAPHRKVGVIGFCWGGTLAWDAATKTRDFAAAVGWYGAGIAKHVDAQPHCPVQLHFGGQDASIPPQDIRAIREKHPDVEIFVYDDAGHGFGNRDRASSYNAQAEHLAWSRSVTFLEACLHTSGNIPDRS</sequence>
<dbReference type="InterPro" id="IPR029058">
    <property type="entry name" value="AB_hydrolase_fold"/>
</dbReference>
<dbReference type="GO" id="GO:0016787">
    <property type="term" value="F:hydrolase activity"/>
    <property type="evidence" value="ECO:0007669"/>
    <property type="project" value="UniProtKB-KW"/>
</dbReference>
<dbReference type="EMBL" id="WOTH01000034">
    <property type="protein sequence ID" value="NHO54826.1"/>
    <property type="molecule type" value="Genomic_DNA"/>
</dbReference>
<keyword evidence="2" id="KW-0378">Hydrolase</keyword>
<dbReference type="PANTHER" id="PTHR46623">
    <property type="entry name" value="CARBOXYMETHYLENEBUTENOLIDASE-RELATED"/>
    <property type="match status" value="1"/>
</dbReference>
<dbReference type="RefSeq" id="WP_166317644.1">
    <property type="nucleotide sequence ID" value="NZ_WOTH01000034.1"/>
</dbReference>
<reference evidence="2" key="1">
    <citation type="submission" date="2019-11" db="EMBL/GenBank/DDBJ databases">
        <title>Description of new Acetobacter species.</title>
        <authorList>
            <person name="Cleenwerck I."/>
            <person name="Sombolestani A.S."/>
        </authorList>
    </citation>
    <scope>NUCLEOTIDE SEQUENCE</scope>
    <source>
        <strain evidence="2">LMG 1626</strain>
    </source>
</reference>
<dbReference type="Gene3D" id="3.40.50.1820">
    <property type="entry name" value="alpha/beta hydrolase"/>
    <property type="match status" value="1"/>
</dbReference>
<proteinExistence type="predicted"/>